<organism evidence="2">
    <name type="scientific">Anguilla anguilla</name>
    <name type="common">European freshwater eel</name>
    <name type="synonym">Muraena anguilla</name>
    <dbReference type="NCBI Taxonomy" id="7936"/>
    <lineage>
        <taxon>Eukaryota</taxon>
        <taxon>Metazoa</taxon>
        <taxon>Chordata</taxon>
        <taxon>Craniata</taxon>
        <taxon>Vertebrata</taxon>
        <taxon>Euteleostomi</taxon>
        <taxon>Actinopterygii</taxon>
        <taxon>Neopterygii</taxon>
        <taxon>Teleostei</taxon>
        <taxon>Anguilliformes</taxon>
        <taxon>Anguillidae</taxon>
        <taxon>Anguilla</taxon>
    </lineage>
</organism>
<evidence type="ECO:0000256" key="1">
    <source>
        <dbReference type="SAM" id="Phobius"/>
    </source>
</evidence>
<keyword evidence="1" id="KW-1133">Transmembrane helix</keyword>
<sequence length="62" mass="7346">MKFLMLLTELCQVTKLLIKPQKLKHSKTNHKSPDLDNWSFLVLFIYLFIYLFLSSMLTKPVS</sequence>
<keyword evidence="1" id="KW-0812">Transmembrane</keyword>
<proteinExistence type="predicted"/>
<evidence type="ECO:0000313" key="2">
    <source>
        <dbReference type="EMBL" id="JAH57093.1"/>
    </source>
</evidence>
<dbReference type="AlphaFoldDB" id="A0A0E9TWH2"/>
<keyword evidence="1" id="KW-0472">Membrane</keyword>
<name>A0A0E9TWH2_ANGAN</name>
<accession>A0A0E9TWH2</accession>
<reference evidence="2" key="2">
    <citation type="journal article" date="2015" name="Fish Shellfish Immunol.">
        <title>Early steps in the European eel (Anguilla anguilla)-Vibrio vulnificus interaction in the gills: Role of the RtxA13 toxin.</title>
        <authorList>
            <person name="Callol A."/>
            <person name="Pajuelo D."/>
            <person name="Ebbesson L."/>
            <person name="Teles M."/>
            <person name="MacKenzie S."/>
            <person name="Amaro C."/>
        </authorList>
    </citation>
    <scope>NUCLEOTIDE SEQUENCE</scope>
</reference>
<feature type="transmembrane region" description="Helical" evidence="1">
    <location>
        <begin position="38"/>
        <end position="57"/>
    </location>
</feature>
<dbReference type="EMBL" id="GBXM01051484">
    <property type="protein sequence ID" value="JAH57093.1"/>
    <property type="molecule type" value="Transcribed_RNA"/>
</dbReference>
<protein>
    <submittedName>
        <fullName evidence="2">Uncharacterized protein</fullName>
    </submittedName>
</protein>
<reference evidence="2" key="1">
    <citation type="submission" date="2014-11" db="EMBL/GenBank/DDBJ databases">
        <authorList>
            <person name="Amaro Gonzalez C."/>
        </authorList>
    </citation>
    <scope>NUCLEOTIDE SEQUENCE</scope>
</reference>